<keyword evidence="2" id="KW-1185">Reference proteome</keyword>
<sequence length="127" mass="13967">MAKKLKGGINLFDVTIRSPREPAVMAVSGVYDGKTGSGPAVSRLRKAYPDRKWVGAYIVANPTAINQLPVGTDYASVDEQELIASEPIVLNVMSEHSNANGHTWTKYQNQLRGSKRHCVNKNMEKIL</sequence>
<dbReference type="RefSeq" id="WP_250585816.1">
    <property type="nucleotide sequence ID" value="NZ_JAKRVX010000009.1"/>
</dbReference>
<dbReference type="AlphaFoldDB" id="A0AAE3FZ61"/>
<gene>
    <name evidence="1" type="ORF">AArcSt2_15100</name>
</gene>
<evidence type="ECO:0000313" key="2">
    <source>
        <dbReference type="Proteomes" id="UP001203207"/>
    </source>
</evidence>
<protein>
    <submittedName>
        <fullName evidence="1">Uncharacterized protein</fullName>
    </submittedName>
</protein>
<evidence type="ECO:0000313" key="1">
    <source>
        <dbReference type="EMBL" id="MCL9818267.1"/>
    </source>
</evidence>
<dbReference type="EMBL" id="JAKRVX010000009">
    <property type="protein sequence ID" value="MCL9818267.1"/>
    <property type="molecule type" value="Genomic_DNA"/>
</dbReference>
<dbReference type="Proteomes" id="UP001203207">
    <property type="component" value="Unassembled WGS sequence"/>
</dbReference>
<reference evidence="1" key="1">
    <citation type="journal article" date="2022" name="Syst. Appl. Microbiol.">
        <title>Natronocalculus amylovorans gen. nov., sp. nov., and Natranaeroarchaeum aerophilus sp. nov., dominant culturable amylolytic natronoarchaea from hypersaline soda lakes in southwestern Siberia.</title>
        <authorList>
            <person name="Sorokin D.Y."/>
            <person name="Elcheninov A.G."/>
            <person name="Khizhniak T.V."/>
            <person name="Koenen M."/>
            <person name="Bale N.J."/>
            <person name="Damste J.S.S."/>
            <person name="Kublanov I.V."/>
        </authorList>
    </citation>
    <scope>NUCLEOTIDE SEQUENCE</scope>
    <source>
        <strain evidence="1">AArc-St2</strain>
    </source>
</reference>
<name>A0AAE3FZ61_9EURY</name>
<accession>A0AAE3FZ61</accession>
<reference evidence="1" key="2">
    <citation type="submission" date="2022-02" db="EMBL/GenBank/DDBJ databases">
        <authorList>
            <person name="Elcheninov A.G."/>
            <person name="Sorokin D.Y."/>
            <person name="Kublanov I.V."/>
        </authorList>
    </citation>
    <scope>NUCLEOTIDE SEQUENCE</scope>
    <source>
        <strain evidence="1">AArc-St2</strain>
    </source>
</reference>
<comment type="caution">
    <text evidence="1">The sequence shown here is derived from an EMBL/GenBank/DDBJ whole genome shotgun (WGS) entry which is preliminary data.</text>
</comment>
<proteinExistence type="predicted"/>
<organism evidence="1 2">
    <name type="scientific">Natronocalculus amylovorans</name>
    <dbReference type="NCBI Taxonomy" id="2917812"/>
    <lineage>
        <taxon>Archaea</taxon>
        <taxon>Methanobacteriati</taxon>
        <taxon>Methanobacteriota</taxon>
        <taxon>Stenosarchaea group</taxon>
        <taxon>Halobacteria</taxon>
        <taxon>Halobacteriales</taxon>
        <taxon>Haloferacaceae</taxon>
        <taxon>Natronocalculus</taxon>
    </lineage>
</organism>